<dbReference type="PANTHER" id="PTHR11514">
    <property type="entry name" value="MYC"/>
    <property type="match status" value="1"/>
</dbReference>
<feature type="compositionally biased region" description="Basic residues" evidence="7">
    <location>
        <begin position="433"/>
        <end position="442"/>
    </location>
</feature>
<accession>A0A843V6Y3</accession>
<dbReference type="InterPro" id="IPR025610">
    <property type="entry name" value="MYC/MYB_N"/>
</dbReference>
<evidence type="ECO:0000259" key="8">
    <source>
        <dbReference type="PROSITE" id="PS50888"/>
    </source>
</evidence>
<comment type="caution">
    <text evidence="9">The sequence shown here is derived from an EMBL/GenBank/DDBJ whole genome shotgun (WGS) entry which is preliminary data.</text>
</comment>
<name>A0A843V6Y3_COLES</name>
<evidence type="ECO:0000313" key="10">
    <source>
        <dbReference type="Proteomes" id="UP000652761"/>
    </source>
</evidence>
<dbReference type="Proteomes" id="UP000652761">
    <property type="component" value="Unassembled WGS sequence"/>
</dbReference>
<evidence type="ECO:0000256" key="6">
    <source>
        <dbReference type="RuleBase" id="RU369104"/>
    </source>
</evidence>
<dbReference type="SMART" id="SM00353">
    <property type="entry name" value="HLH"/>
    <property type="match status" value="1"/>
</dbReference>
<feature type="compositionally biased region" description="Low complexity" evidence="7">
    <location>
        <begin position="498"/>
        <end position="507"/>
    </location>
</feature>
<keyword evidence="3 6" id="KW-0805">Transcription regulation</keyword>
<feature type="compositionally biased region" description="Basic and acidic residues" evidence="7">
    <location>
        <begin position="606"/>
        <end position="619"/>
    </location>
</feature>
<dbReference type="GO" id="GO:0046983">
    <property type="term" value="F:protein dimerization activity"/>
    <property type="evidence" value="ECO:0007669"/>
    <property type="project" value="InterPro"/>
</dbReference>
<evidence type="ECO:0000256" key="2">
    <source>
        <dbReference type="ARBA" id="ARBA00005510"/>
    </source>
</evidence>
<dbReference type="InterPro" id="IPR011598">
    <property type="entry name" value="bHLH_dom"/>
</dbReference>
<evidence type="ECO:0000256" key="5">
    <source>
        <dbReference type="ARBA" id="ARBA00023242"/>
    </source>
</evidence>
<dbReference type="GO" id="GO:0003700">
    <property type="term" value="F:DNA-binding transcription factor activity"/>
    <property type="evidence" value="ECO:0007669"/>
    <property type="project" value="InterPro"/>
</dbReference>
<protein>
    <recommendedName>
        <fullName evidence="6">Transcription factor</fullName>
        <shortName evidence="6">bHLH transcription factor</shortName>
    </recommendedName>
    <alternativeName>
        <fullName evidence="6">Basic helix-loop-helix protein</fullName>
    </alternativeName>
</protein>
<feature type="compositionally biased region" description="Basic and acidic residues" evidence="7">
    <location>
        <begin position="569"/>
        <end position="582"/>
    </location>
</feature>
<dbReference type="OrthoDB" id="1926382at2759"/>
<keyword evidence="10" id="KW-1185">Reference proteome</keyword>
<evidence type="ECO:0000256" key="1">
    <source>
        <dbReference type="ARBA" id="ARBA00004123"/>
    </source>
</evidence>
<keyword evidence="4 6" id="KW-0804">Transcription</keyword>
<proteinExistence type="inferred from homology"/>
<dbReference type="CDD" id="cd11449">
    <property type="entry name" value="bHLH_AtAIB_like"/>
    <property type="match status" value="1"/>
</dbReference>
<dbReference type="Gene3D" id="4.10.280.10">
    <property type="entry name" value="Helix-loop-helix DNA-binding domain"/>
    <property type="match status" value="1"/>
</dbReference>
<comment type="similarity">
    <text evidence="2">Belongs to the bHLH protein family.</text>
</comment>
<organism evidence="9 10">
    <name type="scientific">Colocasia esculenta</name>
    <name type="common">Wild taro</name>
    <name type="synonym">Arum esculentum</name>
    <dbReference type="NCBI Taxonomy" id="4460"/>
    <lineage>
        <taxon>Eukaryota</taxon>
        <taxon>Viridiplantae</taxon>
        <taxon>Streptophyta</taxon>
        <taxon>Embryophyta</taxon>
        <taxon>Tracheophyta</taxon>
        <taxon>Spermatophyta</taxon>
        <taxon>Magnoliopsida</taxon>
        <taxon>Liliopsida</taxon>
        <taxon>Araceae</taxon>
        <taxon>Aroideae</taxon>
        <taxon>Colocasieae</taxon>
        <taxon>Colocasia</taxon>
    </lineage>
</organism>
<comment type="subcellular location">
    <subcellularLocation>
        <location evidence="1 6">Nucleus</location>
    </subcellularLocation>
</comment>
<feature type="domain" description="BHLH" evidence="8">
    <location>
        <begin position="609"/>
        <end position="658"/>
    </location>
</feature>
<feature type="region of interest" description="Disordered" evidence="7">
    <location>
        <begin position="472"/>
        <end position="540"/>
    </location>
</feature>
<sequence length="804" mass="85751">MRGAPIPASLGAPHPLLLCFSSGSPPPQTNEEKESCPIRLRSHLPPPPPPLPAATPQLVSSPAVTSPPTPHLLPSSVYATASSQSAPSFLHPMMNLWADDNASMMEAFMASDLQGFPWAASTPVASSSSDHASRPALAEVPQPSPAAAGYFNQDTLQNRLQALIEGAREGWTYAIFWQSSVDVPGGAALLVWGDGYYKGCEEDKRKGRGGGAASAAEQEHRKKVLRELNSLISGAPVSADEAVDEEVTDTEWFFLVSMTQSFPSGAGLPGHVLLTSSTAWVAGAERLASTGCERAQQAQEFGIQTMVCAPVAGGVVELGSTELIYQSADIMNKVRMLFNFGGGGGIGVQAAAASSPATAPWIPEGENDPSALWISDPSVVEIKDLPPPPPEISSASKPQPQFIENPSKGSLTGTPSSVQLNRYESPQLQQQQQHHHHPHHHPQQQNHSTNPQIQQGFFTRELNFSEFGLSSTNPLPACKPESGEMMSFGESKRNPPVGSAAGASNGAVFTHLSSSQLDERKKKQKPTAVVASSKGSPDEGMLSFASAVVSAPFDESMRSGSAGVSADSVHSDLEASVREAESRPPPPPPVPEPEKRPRKRGRKPANGREEPLNHVEAERQRREKLNQRFYALRAVVPNVSKMDKASLLADAISYINELRSKLQCLESDKEGLQDQVESLKKEAASPPPARGPSAPGISRASTAPADDDLKKGVTRCPGMEVDVKLMGGEAMIQVQSTRRNHPSARLMVALRELDLEVVYASVSVVNELMLQQATVKLSGRAYTSEQLTAALLARVAADPLPLTR</sequence>
<dbReference type="InterPro" id="IPR036638">
    <property type="entry name" value="HLH_DNA-bd_sf"/>
</dbReference>
<dbReference type="GO" id="GO:0000976">
    <property type="term" value="F:transcription cis-regulatory region binding"/>
    <property type="evidence" value="ECO:0007669"/>
    <property type="project" value="TreeGrafter"/>
</dbReference>
<gene>
    <name evidence="9" type="ORF">Taro_024251</name>
</gene>
<dbReference type="PROSITE" id="PS50888">
    <property type="entry name" value="BHLH"/>
    <property type="match status" value="1"/>
</dbReference>
<dbReference type="PANTHER" id="PTHR11514:SF43">
    <property type="entry name" value="TRANSCRIPTION FACTOR MYC2"/>
    <property type="match status" value="1"/>
</dbReference>
<dbReference type="EMBL" id="NMUH01001362">
    <property type="protein sequence ID" value="MQL91635.1"/>
    <property type="molecule type" value="Genomic_DNA"/>
</dbReference>
<dbReference type="SUPFAM" id="SSF47459">
    <property type="entry name" value="HLH, helix-loop-helix DNA-binding domain"/>
    <property type="match status" value="1"/>
</dbReference>
<feature type="compositionally biased region" description="Pro residues" evidence="7">
    <location>
        <begin position="44"/>
        <end position="53"/>
    </location>
</feature>
<evidence type="ECO:0000256" key="3">
    <source>
        <dbReference type="ARBA" id="ARBA00023015"/>
    </source>
</evidence>
<feature type="region of interest" description="Disordered" evidence="7">
    <location>
        <begin position="556"/>
        <end position="619"/>
    </location>
</feature>
<evidence type="ECO:0000313" key="9">
    <source>
        <dbReference type="EMBL" id="MQL91635.1"/>
    </source>
</evidence>
<feature type="compositionally biased region" description="Polar residues" evidence="7">
    <location>
        <begin position="393"/>
        <end position="424"/>
    </location>
</feature>
<evidence type="ECO:0000256" key="4">
    <source>
        <dbReference type="ARBA" id="ARBA00023163"/>
    </source>
</evidence>
<feature type="compositionally biased region" description="Basic residues" evidence="7">
    <location>
        <begin position="596"/>
        <end position="605"/>
    </location>
</feature>
<keyword evidence="5 6" id="KW-0539">Nucleus</keyword>
<evidence type="ECO:0000256" key="7">
    <source>
        <dbReference type="SAM" id="MobiDB-lite"/>
    </source>
</evidence>
<dbReference type="InterPro" id="IPR045084">
    <property type="entry name" value="AIB/MYC-like"/>
</dbReference>
<dbReference type="Pfam" id="PF14215">
    <property type="entry name" value="bHLH-MYC_N"/>
    <property type="match status" value="1"/>
</dbReference>
<feature type="region of interest" description="Disordered" evidence="7">
    <location>
        <begin position="380"/>
        <end position="450"/>
    </location>
</feature>
<dbReference type="GO" id="GO:0005634">
    <property type="term" value="C:nucleus"/>
    <property type="evidence" value="ECO:0007669"/>
    <property type="project" value="UniProtKB-SubCell"/>
</dbReference>
<dbReference type="FunFam" id="4.10.280.10:FF:000078">
    <property type="entry name" value="Transcription factor bHLH13"/>
    <property type="match status" value="1"/>
</dbReference>
<dbReference type="Pfam" id="PF00010">
    <property type="entry name" value="HLH"/>
    <property type="match status" value="1"/>
</dbReference>
<feature type="region of interest" description="Disordered" evidence="7">
    <location>
        <begin position="20"/>
        <end position="70"/>
    </location>
</feature>
<feature type="region of interest" description="Disordered" evidence="7">
    <location>
        <begin position="673"/>
        <end position="713"/>
    </location>
</feature>
<feature type="compositionally biased region" description="Basic and acidic residues" evidence="7">
    <location>
        <begin position="673"/>
        <end position="683"/>
    </location>
</feature>
<reference evidence="9" key="1">
    <citation type="submission" date="2017-07" db="EMBL/GenBank/DDBJ databases">
        <title>Taro Niue Genome Assembly and Annotation.</title>
        <authorList>
            <person name="Atibalentja N."/>
            <person name="Keating K."/>
            <person name="Fields C.J."/>
        </authorList>
    </citation>
    <scope>NUCLEOTIDE SEQUENCE</scope>
    <source>
        <strain evidence="9">Niue_2</strain>
        <tissue evidence="9">Leaf</tissue>
    </source>
</reference>
<dbReference type="AlphaFoldDB" id="A0A843V6Y3"/>